<dbReference type="InterPro" id="IPR053779">
    <property type="entry name" value="GlpR"/>
</dbReference>
<feature type="compositionally biased region" description="Low complexity" evidence="1">
    <location>
        <begin position="582"/>
        <end position="608"/>
    </location>
</feature>
<accession>A0A1S1QRG4</accession>
<feature type="compositionally biased region" description="Low complexity" evidence="1">
    <location>
        <begin position="630"/>
        <end position="648"/>
    </location>
</feature>
<feature type="compositionally biased region" description="Gly residues" evidence="1">
    <location>
        <begin position="273"/>
        <end position="293"/>
    </location>
</feature>
<dbReference type="RefSeq" id="WP_071084935.1">
    <property type="nucleotide sequence ID" value="NZ_MBLM01000117.1"/>
</dbReference>
<keyword evidence="2" id="KW-1133">Transmembrane helix</keyword>
<gene>
    <name evidence="3" type="ORF">CC117_18070</name>
</gene>
<feature type="transmembrane region" description="Helical" evidence="2">
    <location>
        <begin position="202"/>
        <end position="226"/>
    </location>
</feature>
<dbReference type="NCBIfam" id="NF045516">
    <property type="entry name" value="GlpR"/>
    <property type="match status" value="1"/>
</dbReference>
<comment type="caution">
    <text evidence="3">The sequence shown here is derived from an EMBL/GenBank/DDBJ whole genome shotgun (WGS) entry which is preliminary data.</text>
</comment>
<name>A0A1S1QRG4_9ACTN</name>
<dbReference type="Proteomes" id="UP000179627">
    <property type="component" value="Unassembled WGS sequence"/>
</dbReference>
<dbReference type="OrthoDB" id="3218604at2"/>
<evidence type="ECO:0000256" key="2">
    <source>
        <dbReference type="SAM" id="Phobius"/>
    </source>
</evidence>
<feature type="compositionally biased region" description="Basic and acidic residues" evidence="1">
    <location>
        <begin position="354"/>
        <end position="367"/>
    </location>
</feature>
<evidence type="ECO:0000313" key="4">
    <source>
        <dbReference type="Proteomes" id="UP000179627"/>
    </source>
</evidence>
<evidence type="ECO:0000313" key="3">
    <source>
        <dbReference type="EMBL" id="OHV36297.1"/>
    </source>
</evidence>
<reference evidence="4" key="1">
    <citation type="submission" date="2016-07" db="EMBL/GenBank/DDBJ databases">
        <title>Sequence Frankia sp. strain CcI1.17.</title>
        <authorList>
            <person name="Ghodhbane-Gtari F."/>
            <person name="Swanson E."/>
            <person name="Gueddou A."/>
            <person name="Morris K."/>
            <person name="Hezbri K."/>
            <person name="Ktari A."/>
            <person name="Nouioui I."/>
            <person name="Abebe-Akele F."/>
            <person name="Simpson S."/>
            <person name="Thomas K."/>
            <person name="Gtari M."/>
            <person name="Tisa L.S."/>
            <person name="Hurst S."/>
        </authorList>
    </citation>
    <scope>NUCLEOTIDE SEQUENCE [LARGE SCALE GENOMIC DNA]</scope>
    <source>
        <strain evidence="4">Cc1.17</strain>
    </source>
</reference>
<sequence length="667" mass="68412">MSAIIWLAIVAVWGFVLIPMWLRHHDSAVEQRSADRFSAAMRVLSRRGSQRGGMSPLTRAPSEGPAMGPQEATGMAHSRSGERPGGGLDGAASQPESRGLADSGVSAADGQAGADGSAVGPVSSAPETAQSRAAAPVPPAAGTSAPAPAGESDETGAYEEPGESPRLLGPRSGALHNVSAERAVRAVQAEHAGLVRLRRQRLLMLLVALPVSAILAATLGGMWIVVQIIMDVATAGYMLHLRRSAQVHRRLVRSRAALDRRIAADRAARARGGIRGWSGGGHGAPRSGTGGTSRGAEYEPVRLSSDGTDESLTAEDLAHARAETVDLSALVDRSQGAAASYDAGSAEEDADDDSAPHHDPLDHHDAAADGGYAIGTQHDGDIGYEEDTGYDESDHAAAGGYLAAGYAAADYADAAGYAEAGYGDAAGDGSGAVAVPQPEAGDPYTGETVLRTAYAEYGEHPGHGDHMGRVEYVEYVRADPVEYTAEADLVADHVAQAEYAAQAEYVEQAEYAAQAEYVEQAEYAAQAEYVEPAGPAAHAEQAGYAVQDHAGYAGQAGDVEQAAYYEYAAGAQSGAESGGNGTAPAATGGSTYRPGGAARPVPRPGARPNTSRPGRVQVHPPGTHGGLIQPAATEATATPAAETGKPAAQEQAPDELETLLRRHAVGS</sequence>
<feature type="region of interest" description="Disordered" evidence="1">
    <location>
        <begin position="273"/>
        <end position="309"/>
    </location>
</feature>
<feature type="compositionally biased region" description="Low complexity" evidence="1">
    <location>
        <begin position="140"/>
        <end position="149"/>
    </location>
</feature>
<feature type="compositionally biased region" description="Acidic residues" evidence="1">
    <location>
        <begin position="151"/>
        <end position="162"/>
    </location>
</feature>
<evidence type="ECO:0000256" key="1">
    <source>
        <dbReference type="SAM" id="MobiDB-lite"/>
    </source>
</evidence>
<keyword evidence="4" id="KW-1185">Reference proteome</keyword>
<feature type="region of interest" description="Disordered" evidence="1">
    <location>
        <begin position="338"/>
        <end position="391"/>
    </location>
</feature>
<feature type="region of interest" description="Disordered" evidence="1">
    <location>
        <begin position="44"/>
        <end position="172"/>
    </location>
</feature>
<feature type="region of interest" description="Disordered" evidence="1">
    <location>
        <begin position="572"/>
        <end position="654"/>
    </location>
</feature>
<dbReference type="EMBL" id="MBLM01000117">
    <property type="protein sequence ID" value="OHV36297.1"/>
    <property type="molecule type" value="Genomic_DNA"/>
</dbReference>
<proteinExistence type="predicted"/>
<protein>
    <submittedName>
        <fullName evidence="3">Uncharacterized protein</fullName>
    </submittedName>
</protein>
<keyword evidence="2" id="KW-0812">Transmembrane</keyword>
<keyword evidence="2" id="KW-0472">Membrane</keyword>
<feature type="compositionally biased region" description="Low complexity" evidence="1">
    <location>
        <begin position="101"/>
        <end position="120"/>
    </location>
</feature>
<dbReference type="AlphaFoldDB" id="A0A1S1QRG4"/>
<organism evidence="3 4">
    <name type="scientific">Parafrankia colletiae</name>
    <dbReference type="NCBI Taxonomy" id="573497"/>
    <lineage>
        <taxon>Bacteria</taxon>
        <taxon>Bacillati</taxon>
        <taxon>Actinomycetota</taxon>
        <taxon>Actinomycetes</taxon>
        <taxon>Frankiales</taxon>
        <taxon>Frankiaceae</taxon>
        <taxon>Parafrankia</taxon>
    </lineage>
</organism>
<feature type="transmembrane region" description="Helical" evidence="2">
    <location>
        <begin position="6"/>
        <end position="22"/>
    </location>
</feature>
<feature type="compositionally biased region" description="Acidic residues" evidence="1">
    <location>
        <begin position="382"/>
        <end position="391"/>
    </location>
</feature>